<dbReference type="SUPFAM" id="SSF56808">
    <property type="entry name" value="Ribosomal protein L1"/>
    <property type="match status" value="1"/>
</dbReference>
<accession>A0AAV5QXJ3</accession>
<sequence>MGKKGILKKKVVEEKKLKEKKEYEYKILTETLREKALLAAEAQIYKLNKDGKTSEPIMLQLSTLLPTSKTKEYTRRMIVIPNRLRSVKNTTILLVTKDPVDTYRIPLNDKESVTTDTFADIVGYKKFKLMVGTSKAALKTNYEYDIVITDNRLHSLLPKLLGPTVFCKTSQNFPLMLQMAPQDVDAKLVKSKRSGKMSDERVDPEYILSQIKSWCKNTTFVPSVGPSLSIIVGYSKMKGIQVVENIDAVLDYLTNEKYRPIGGVLSKGIEGIVDIHLRADEKSLPILKKGENI</sequence>
<dbReference type="InterPro" id="IPR028364">
    <property type="entry name" value="Ribosomal_uL1/biogenesis"/>
</dbReference>
<dbReference type="Pfam" id="PF00687">
    <property type="entry name" value="Ribosomal_L1"/>
    <property type="match status" value="1"/>
</dbReference>
<dbReference type="Proteomes" id="UP001378960">
    <property type="component" value="Unassembled WGS sequence"/>
</dbReference>
<dbReference type="AlphaFoldDB" id="A0AAV5QXJ3"/>
<name>A0AAV5QXJ3_PICKL</name>
<dbReference type="EMBL" id="BTGB01000001">
    <property type="protein sequence ID" value="GMM43527.1"/>
    <property type="molecule type" value="Genomic_DNA"/>
</dbReference>
<evidence type="ECO:0000313" key="2">
    <source>
        <dbReference type="Proteomes" id="UP001378960"/>
    </source>
</evidence>
<reference evidence="1 2" key="1">
    <citation type="journal article" date="2023" name="Elife">
        <title>Identification of key yeast species and microbe-microbe interactions impacting larval growth of Drosophila in the wild.</title>
        <authorList>
            <person name="Mure A."/>
            <person name="Sugiura Y."/>
            <person name="Maeda R."/>
            <person name="Honda K."/>
            <person name="Sakurai N."/>
            <person name="Takahashi Y."/>
            <person name="Watada M."/>
            <person name="Katoh T."/>
            <person name="Gotoh A."/>
            <person name="Gotoh Y."/>
            <person name="Taniguchi I."/>
            <person name="Nakamura K."/>
            <person name="Hayashi T."/>
            <person name="Katayama T."/>
            <person name="Uemura T."/>
            <person name="Hattori Y."/>
        </authorList>
    </citation>
    <scope>NUCLEOTIDE SEQUENCE [LARGE SCALE GENOMIC DNA]</scope>
    <source>
        <strain evidence="1 2">PK-24</strain>
    </source>
</reference>
<gene>
    <name evidence="1" type="ORF">DAPK24_001020</name>
</gene>
<evidence type="ECO:0000313" key="1">
    <source>
        <dbReference type="EMBL" id="GMM43527.1"/>
    </source>
</evidence>
<keyword evidence="2" id="KW-1185">Reference proteome</keyword>
<organism evidence="1 2">
    <name type="scientific">Pichia kluyveri</name>
    <name type="common">Yeast</name>
    <dbReference type="NCBI Taxonomy" id="36015"/>
    <lineage>
        <taxon>Eukaryota</taxon>
        <taxon>Fungi</taxon>
        <taxon>Dikarya</taxon>
        <taxon>Ascomycota</taxon>
        <taxon>Saccharomycotina</taxon>
        <taxon>Pichiomycetes</taxon>
        <taxon>Pichiales</taxon>
        <taxon>Pichiaceae</taxon>
        <taxon>Pichia</taxon>
    </lineage>
</organism>
<comment type="caution">
    <text evidence="1">The sequence shown here is derived from an EMBL/GenBank/DDBJ whole genome shotgun (WGS) entry which is preliminary data.</text>
</comment>
<protein>
    <submittedName>
        <fullName evidence="1">Utp30 protein</fullName>
    </submittedName>
</protein>
<proteinExistence type="predicted"/>
<dbReference type="InterPro" id="IPR023674">
    <property type="entry name" value="Ribosomal_uL1-like"/>
</dbReference>